<reference evidence="1" key="1">
    <citation type="submission" date="2019-11" db="EMBL/GenBank/DDBJ databases">
        <title>Nori genome reveals adaptations in red seaweeds to the harsh intertidal environment.</title>
        <authorList>
            <person name="Wang D."/>
            <person name="Mao Y."/>
        </authorList>
    </citation>
    <scope>NUCLEOTIDE SEQUENCE</scope>
    <source>
        <tissue evidence="1">Gametophyte</tissue>
    </source>
</reference>
<accession>A0ACC3BIS6</accession>
<evidence type="ECO:0000313" key="1">
    <source>
        <dbReference type="EMBL" id="KAK1857813.1"/>
    </source>
</evidence>
<keyword evidence="2" id="KW-1185">Reference proteome</keyword>
<proteinExistence type="predicted"/>
<comment type="caution">
    <text evidence="1">The sequence shown here is derived from an EMBL/GenBank/DDBJ whole genome shotgun (WGS) entry which is preliminary data.</text>
</comment>
<gene>
    <name evidence="1" type="ORF">I4F81_000427</name>
</gene>
<sequence>MDPDLFPAGTGQSGPGSIRRSMEATAMSTKRAATPCTVTKTFALATATALMATTLTAVGFATTDAQSCKFLPVHRILSSAGGTFGVAGGLQV</sequence>
<dbReference type="Proteomes" id="UP000798662">
    <property type="component" value="Chromosome 1"/>
</dbReference>
<organism evidence="1 2">
    <name type="scientific">Pyropia yezoensis</name>
    <name type="common">Susabi-nori</name>
    <name type="synonym">Porphyra yezoensis</name>
    <dbReference type="NCBI Taxonomy" id="2788"/>
    <lineage>
        <taxon>Eukaryota</taxon>
        <taxon>Rhodophyta</taxon>
        <taxon>Bangiophyceae</taxon>
        <taxon>Bangiales</taxon>
        <taxon>Bangiaceae</taxon>
        <taxon>Pyropia</taxon>
    </lineage>
</organism>
<dbReference type="EMBL" id="CM020618">
    <property type="protein sequence ID" value="KAK1857813.1"/>
    <property type="molecule type" value="Genomic_DNA"/>
</dbReference>
<evidence type="ECO:0000313" key="2">
    <source>
        <dbReference type="Proteomes" id="UP000798662"/>
    </source>
</evidence>
<name>A0ACC3BIS6_PYRYE</name>
<protein>
    <submittedName>
        <fullName evidence="1">Uncharacterized protein</fullName>
    </submittedName>
</protein>